<name>A0ABR5SI75_9BACT</name>
<dbReference type="RefSeq" id="WP_085051549.1">
    <property type="nucleotide sequence ID" value="NZ_LNQR01000033.1"/>
</dbReference>
<evidence type="ECO:0000313" key="2">
    <source>
        <dbReference type="Proteomes" id="UP000060487"/>
    </source>
</evidence>
<gene>
    <name evidence="1" type="ORF">ASN18_0945</name>
</gene>
<protein>
    <submittedName>
        <fullName evidence="1">Uncharacterized protein</fullName>
    </submittedName>
</protein>
<reference evidence="1 2" key="1">
    <citation type="submission" date="2015-11" db="EMBL/GenBank/DDBJ databases">
        <authorList>
            <person name="Lin W."/>
        </authorList>
    </citation>
    <scope>NUCLEOTIDE SEQUENCE [LARGE SCALE GENOMIC DNA]</scope>
    <source>
        <strain evidence="1 2">HCH-1</strain>
    </source>
</reference>
<proteinExistence type="predicted"/>
<comment type="caution">
    <text evidence="1">The sequence shown here is derived from an EMBL/GenBank/DDBJ whole genome shotgun (WGS) entry which is preliminary data.</text>
</comment>
<dbReference type="EMBL" id="LNQR01000033">
    <property type="protein sequence ID" value="KWT90998.1"/>
    <property type="molecule type" value="Genomic_DNA"/>
</dbReference>
<dbReference type="Proteomes" id="UP000060487">
    <property type="component" value="Unassembled WGS sequence"/>
</dbReference>
<evidence type="ECO:0000313" key="1">
    <source>
        <dbReference type="EMBL" id="KWT90998.1"/>
    </source>
</evidence>
<keyword evidence="2" id="KW-1185">Reference proteome</keyword>
<sequence>MVKHSGRICEKLSDPLAGKLQQEDGADDDSYWVEKAVEAEKSGYAGYEKSIEFLLEKLV</sequence>
<accession>A0ABR5SI75</accession>
<organism evidence="1 2">
    <name type="scientific">Candidatus Magnetominusculus xianensis</name>
    <dbReference type="NCBI Taxonomy" id="1748249"/>
    <lineage>
        <taxon>Bacteria</taxon>
        <taxon>Pseudomonadati</taxon>
        <taxon>Nitrospirota</taxon>
        <taxon>Nitrospiria</taxon>
        <taxon>Nitrospirales</taxon>
        <taxon>Nitrospiraceae</taxon>
        <taxon>Candidatus Magnetominusculus</taxon>
    </lineage>
</organism>